<keyword evidence="1" id="KW-0812">Transmembrane</keyword>
<feature type="transmembrane region" description="Helical" evidence="1">
    <location>
        <begin position="141"/>
        <end position="161"/>
    </location>
</feature>
<reference evidence="2 3" key="1">
    <citation type="journal article" date="2017" name="Genome Announc.">
        <title>Draft Genome Sequence of Romboutsia weinsteinii sp. nov. Strain CCRI-19649(T) Isolated from Surface Water.</title>
        <authorList>
            <person name="Maheux A.F."/>
            <person name="Boudreau D.K."/>
            <person name="Berube E."/>
            <person name="Boissinot M."/>
            <person name="Cantin P."/>
            <person name="Raymond F."/>
            <person name="Corbeil J."/>
            <person name="Omar R.F."/>
            <person name="Bergeron M.G."/>
        </authorList>
    </citation>
    <scope>NUCLEOTIDE SEQUENCE [LARGE SCALE GENOMIC DNA]</scope>
    <source>
        <strain evidence="2 3">CCRI-19649</strain>
    </source>
</reference>
<dbReference type="AlphaFoldDB" id="A0A371J954"/>
<sequence>MQEIYLIPKSMKPFDIKKREIYLKDIYSIYPKEYEVKVNDIIFRQYENNDLIYDVIHLGEVIEVLKKELPRAHINFLKPDDIVIYFDKGKKDRTKYLRVLVVSIVVLMGSIMGIMNFHADVNMDQSQSKMVNLLTGDAKTYLPYFQIPYSVGIGIGVALFFNKFIPTYSKHEPSPMDLKMVSLNKEIENQLRNKGR</sequence>
<dbReference type="OrthoDB" id="9782754at2"/>
<dbReference type="Gene3D" id="2.60.480.10">
    <property type="entry name" value="eubacterium ventriosum atcc domain"/>
    <property type="match status" value="1"/>
</dbReference>
<dbReference type="EMBL" id="NOJY02000003">
    <property type="protein sequence ID" value="RDY29207.1"/>
    <property type="molecule type" value="Genomic_DNA"/>
</dbReference>
<keyword evidence="1" id="KW-1133">Transmembrane helix</keyword>
<proteinExistence type="predicted"/>
<feature type="transmembrane region" description="Helical" evidence="1">
    <location>
        <begin position="96"/>
        <end position="121"/>
    </location>
</feature>
<protein>
    <submittedName>
        <fullName evidence="2">Uncharacterized protein</fullName>
    </submittedName>
</protein>
<organism evidence="2 3">
    <name type="scientific">Romboutsia weinsteinii</name>
    <dbReference type="NCBI Taxonomy" id="2020949"/>
    <lineage>
        <taxon>Bacteria</taxon>
        <taxon>Bacillati</taxon>
        <taxon>Bacillota</taxon>
        <taxon>Clostridia</taxon>
        <taxon>Peptostreptococcales</taxon>
        <taxon>Peptostreptococcaceae</taxon>
        <taxon>Romboutsia</taxon>
    </lineage>
</organism>
<comment type="caution">
    <text evidence="2">The sequence shown here is derived from an EMBL/GenBank/DDBJ whole genome shotgun (WGS) entry which is preliminary data.</text>
</comment>
<accession>A0A371J954</accession>
<gene>
    <name evidence="2" type="ORF">CHL78_002555</name>
</gene>
<evidence type="ECO:0000313" key="2">
    <source>
        <dbReference type="EMBL" id="RDY29207.1"/>
    </source>
</evidence>
<dbReference type="Proteomes" id="UP000215694">
    <property type="component" value="Unassembled WGS sequence"/>
</dbReference>
<keyword evidence="3" id="KW-1185">Reference proteome</keyword>
<dbReference type="InterPro" id="IPR038548">
    <property type="entry name" value="SporV_AA_N_sf"/>
</dbReference>
<dbReference type="RefSeq" id="WP_094368898.1">
    <property type="nucleotide sequence ID" value="NZ_NOJY02000003.1"/>
</dbReference>
<evidence type="ECO:0000313" key="3">
    <source>
        <dbReference type="Proteomes" id="UP000215694"/>
    </source>
</evidence>
<keyword evidence="1" id="KW-0472">Membrane</keyword>
<name>A0A371J954_9FIRM</name>
<evidence type="ECO:0000256" key="1">
    <source>
        <dbReference type="SAM" id="Phobius"/>
    </source>
</evidence>